<feature type="region of interest" description="Disordered" evidence="1">
    <location>
        <begin position="1"/>
        <end position="22"/>
    </location>
</feature>
<dbReference type="Proteomes" id="UP001187343">
    <property type="component" value="Unassembled WGS sequence"/>
</dbReference>
<dbReference type="AlphaFoldDB" id="A0AA88PCL5"/>
<reference evidence="2" key="1">
    <citation type="submission" date="2023-08" db="EMBL/GenBank/DDBJ databases">
        <title>Chromosome-level Genome Assembly of mud carp (Cirrhinus molitorella).</title>
        <authorList>
            <person name="Liu H."/>
        </authorList>
    </citation>
    <scope>NUCLEOTIDE SEQUENCE</scope>
    <source>
        <strain evidence="2">Prfri</strain>
        <tissue evidence="2">Muscle</tissue>
    </source>
</reference>
<accession>A0AA88PCL5</accession>
<gene>
    <name evidence="2" type="ORF">Q8A67_018378</name>
</gene>
<keyword evidence="3" id="KW-1185">Reference proteome</keyword>
<evidence type="ECO:0000313" key="2">
    <source>
        <dbReference type="EMBL" id="KAK2881110.1"/>
    </source>
</evidence>
<feature type="region of interest" description="Disordered" evidence="1">
    <location>
        <begin position="76"/>
        <end position="97"/>
    </location>
</feature>
<proteinExistence type="predicted"/>
<evidence type="ECO:0000256" key="1">
    <source>
        <dbReference type="SAM" id="MobiDB-lite"/>
    </source>
</evidence>
<dbReference type="EMBL" id="JAUYZG010000018">
    <property type="protein sequence ID" value="KAK2881110.1"/>
    <property type="molecule type" value="Genomic_DNA"/>
</dbReference>
<comment type="caution">
    <text evidence="2">The sequence shown here is derived from an EMBL/GenBank/DDBJ whole genome shotgun (WGS) entry which is preliminary data.</text>
</comment>
<feature type="compositionally biased region" description="Basic and acidic residues" evidence="1">
    <location>
        <begin position="88"/>
        <end position="97"/>
    </location>
</feature>
<sequence>MSEKERGENVHGSVNENKRARGHVKITAEEEAPFAVFVLHTTRSEQLLSCSRFRRREEVSPRRGWPERHAIRHSIVREQQVGPLENEEGGREEFREV</sequence>
<evidence type="ECO:0000313" key="3">
    <source>
        <dbReference type="Proteomes" id="UP001187343"/>
    </source>
</evidence>
<organism evidence="2 3">
    <name type="scientific">Cirrhinus molitorella</name>
    <name type="common">mud carp</name>
    <dbReference type="NCBI Taxonomy" id="172907"/>
    <lineage>
        <taxon>Eukaryota</taxon>
        <taxon>Metazoa</taxon>
        <taxon>Chordata</taxon>
        <taxon>Craniata</taxon>
        <taxon>Vertebrata</taxon>
        <taxon>Euteleostomi</taxon>
        <taxon>Actinopterygii</taxon>
        <taxon>Neopterygii</taxon>
        <taxon>Teleostei</taxon>
        <taxon>Ostariophysi</taxon>
        <taxon>Cypriniformes</taxon>
        <taxon>Cyprinidae</taxon>
        <taxon>Labeoninae</taxon>
        <taxon>Labeonini</taxon>
        <taxon>Cirrhinus</taxon>
    </lineage>
</organism>
<protein>
    <submittedName>
        <fullName evidence="2">Uncharacterized protein</fullName>
    </submittedName>
</protein>
<name>A0AA88PCL5_9TELE</name>